<evidence type="ECO:0000313" key="3">
    <source>
        <dbReference type="Proteomes" id="UP001457282"/>
    </source>
</evidence>
<dbReference type="Proteomes" id="UP001457282">
    <property type="component" value="Unassembled WGS sequence"/>
</dbReference>
<gene>
    <name evidence="2" type="ORF">M0R45_024542</name>
</gene>
<proteinExistence type="predicted"/>
<reference evidence="2 3" key="1">
    <citation type="journal article" date="2023" name="G3 (Bethesda)">
        <title>A chromosome-length genome assembly and annotation of blackberry (Rubus argutus, cv. 'Hillquist').</title>
        <authorList>
            <person name="Bruna T."/>
            <person name="Aryal R."/>
            <person name="Dudchenko O."/>
            <person name="Sargent D.J."/>
            <person name="Mead D."/>
            <person name="Buti M."/>
            <person name="Cavallini A."/>
            <person name="Hytonen T."/>
            <person name="Andres J."/>
            <person name="Pham M."/>
            <person name="Weisz D."/>
            <person name="Mascagni F."/>
            <person name="Usai G."/>
            <person name="Natali L."/>
            <person name="Bassil N."/>
            <person name="Fernandez G.E."/>
            <person name="Lomsadze A."/>
            <person name="Armour M."/>
            <person name="Olukolu B."/>
            <person name="Poorten T."/>
            <person name="Britton C."/>
            <person name="Davik J."/>
            <person name="Ashrafi H."/>
            <person name="Aiden E.L."/>
            <person name="Borodovsky M."/>
            <person name="Worthington M."/>
        </authorList>
    </citation>
    <scope>NUCLEOTIDE SEQUENCE [LARGE SCALE GENOMIC DNA]</scope>
    <source>
        <strain evidence="2">PI 553951</strain>
    </source>
</reference>
<dbReference type="AlphaFoldDB" id="A0AAW1WSS9"/>
<name>A0AAW1WSS9_RUBAR</name>
<dbReference type="EMBL" id="JBEDUW010000005">
    <property type="protein sequence ID" value="KAK9927357.1"/>
    <property type="molecule type" value="Genomic_DNA"/>
</dbReference>
<protein>
    <recommendedName>
        <fullName evidence="1">Subtilisin-like protease fibronectin type-III domain-containing protein</fullName>
    </recommendedName>
</protein>
<feature type="domain" description="Subtilisin-like protease fibronectin type-III" evidence="1">
    <location>
        <begin position="57"/>
        <end position="117"/>
    </location>
</feature>
<evidence type="ECO:0000259" key="1">
    <source>
        <dbReference type="Pfam" id="PF17766"/>
    </source>
</evidence>
<keyword evidence="3" id="KW-1185">Reference proteome</keyword>
<dbReference type="InterPro" id="IPR041469">
    <property type="entry name" value="Subtilisin-like_FN3"/>
</dbReference>
<organism evidence="2 3">
    <name type="scientific">Rubus argutus</name>
    <name type="common">Southern blackberry</name>
    <dbReference type="NCBI Taxonomy" id="59490"/>
    <lineage>
        <taxon>Eukaryota</taxon>
        <taxon>Viridiplantae</taxon>
        <taxon>Streptophyta</taxon>
        <taxon>Embryophyta</taxon>
        <taxon>Tracheophyta</taxon>
        <taxon>Spermatophyta</taxon>
        <taxon>Magnoliopsida</taxon>
        <taxon>eudicotyledons</taxon>
        <taxon>Gunneridae</taxon>
        <taxon>Pentapetalae</taxon>
        <taxon>rosids</taxon>
        <taxon>fabids</taxon>
        <taxon>Rosales</taxon>
        <taxon>Rosaceae</taxon>
        <taxon>Rosoideae</taxon>
        <taxon>Rosoideae incertae sedis</taxon>
        <taxon>Rubus</taxon>
    </lineage>
</organism>
<sequence>MATMTPLTYSPQETPMEMEATLLQLQQAASASGATAYVKAAQPNRSTAAIKSALMTPVEDGQNINTVFTRTVTNVGSPNSTYSIKAHTPLSDVSVKPSTISLPYVGENKSFTVKVTGPPLTLYHSLER</sequence>
<accession>A0AAW1WSS9</accession>
<evidence type="ECO:0000313" key="2">
    <source>
        <dbReference type="EMBL" id="KAK9927357.1"/>
    </source>
</evidence>
<dbReference type="Pfam" id="PF17766">
    <property type="entry name" value="fn3_6"/>
    <property type="match status" value="1"/>
</dbReference>
<comment type="caution">
    <text evidence="2">The sequence shown here is derived from an EMBL/GenBank/DDBJ whole genome shotgun (WGS) entry which is preliminary data.</text>
</comment>
<dbReference type="Gene3D" id="2.60.40.2310">
    <property type="match status" value="1"/>
</dbReference>